<protein>
    <submittedName>
        <fullName evidence="1">Uncharacterized protein</fullName>
    </submittedName>
</protein>
<comment type="caution">
    <text evidence="1">The sequence shown here is derived from an EMBL/GenBank/DDBJ whole genome shotgun (WGS) entry which is preliminary data.</text>
</comment>
<dbReference type="Proteomes" id="UP000092993">
    <property type="component" value="Unassembled WGS sequence"/>
</dbReference>
<reference evidence="1 2" key="1">
    <citation type="submission" date="2016-03" db="EMBL/GenBank/DDBJ databases">
        <title>Whole genome sequencing of Grifola frondosa 9006-11.</title>
        <authorList>
            <person name="Min B."/>
            <person name="Park H."/>
            <person name="Kim J.-G."/>
            <person name="Cho H."/>
            <person name="Oh Y.-L."/>
            <person name="Kong W.-S."/>
            <person name="Choi I.-G."/>
        </authorList>
    </citation>
    <scope>NUCLEOTIDE SEQUENCE [LARGE SCALE GENOMIC DNA]</scope>
    <source>
        <strain evidence="1 2">9006-11</strain>
    </source>
</reference>
<name>A0A1C7M6Q1_GRIFR</name>
<proteinExistence type="predicted"/>
<gene>
    <name evidence="1" type="ORF">A0H81_09506</name>
</gene>
<evidence type="ECO:0000313" key="2">
    <source>
        <dbReference type="Proteomes" id="UP000092993"/>
    </source>
</evidence>
<accession>A0A1C7M6Q1</accession>
<organism evidence="1 2">
    <name type="scientific">Grifola frondosa</name>
    <name type="common">Maitake</name>
    <name type="synonym">Polyporus frondosus</name>
    <dbReference type="NCBI Taxonomy" id="5627"/>
    <lineage>
        <taxon>Eukaryota</taxon>
        <taxon>Fungi</taxon>
        <taxon>Dikarya</taxon>
        <taxon>Basidiomycota</taxon>
        <taxon>Agaricomycotina</taxon>
        <taxon>Agaricomycetes</taxon>
        <taxon>Polyporales</taxon>
        <taxon>Grifolaceae</taxon>
        <taxon>Grifola</taxon>
    </lineage>
</organism>
<dbReference type="AlphaFoldDB" id="A0A1C7M6Q1"/>
<sequence>MANLEKDEHRKSIIGALRQKCKSGSGEFVKPSGRIHTMLKFSRNKGGIEVLKMSWDLIGKMYLVNFEAPYIPELIAALMHFALIWEDGMYRVDIAKVPVPRENPPPLPKSFENVGIRWAWWTWLDEEPAFPPMWWKDPTIHYRDPIRIYRADWEEVVERLFAFERCMRNSVKLASMTSED</sequence>
<keyword evidence="2" id="KW-1185">Reference proteome</keyword>
<dbReference type="EMBL" id="LUGG01000013">
    <property type="protein sequence ID" value="OBZ70724.1"/>
    <property type="molecule type" value="Genomic_DNA"/>
</dbReference>
<evidence type="ECO:0000313" key="1">
    <source>
        <dbReference type="EMBL" id="OBZ70724.1"/>
    </source>
</evidence>